<comment type="caution">
    <text evidence="2">The sequence shown here is derived from an EMBL/GenBank/DDBJ whole genome shotgun (WGS) entry which is preliminary data.</text>
</comment>
<reference evidence="2" key="1">
    <citation type="submission" date="2020-08" db="EMBL/GenBank/DDBJ databases">
        <title>Multicomponent nature underlies the extraordinary mechanical properties of spider dragline silk.</title>
        <authorList>
            <person name="Kono N."/>
            <person name="Nakamura H."/>
            <person name="Mori M."/>
            <person name="Yoshida Y."/>
            <person name="Ohtoshi R."/>
            <person name="Malay A.D."/>
            <person name="Moran D.A.P."/>
            <person name="Tomita M."/>
            <person name="Numata K."/>
            <person name="Arakawa K."/>
        </authorList>
    </citation>
    <scope>NUCLEOTIDE SEQUENCE</scope>
</reference>
<dbReference type="Proteomes" id="UP000887013">
    <property type="component" value="Unassembled WGS sequence"/>
</dbReference>
<accession>A0A8X6NI82</accession>
<dbReference type="EMBL" id="BMAW01058423">
    <property type="protein sequence ID" value="GFT16269.1"/>
    <property type="molecule type" value="Genomic_DNA"/>
</dbReference>
<gene>
    <name evidence="2" type="ORF">NPIL_606711</name>
</gene>
<feature type="compositionally biased region" description="Low complexity" evidence="1">
    <location>
        <begin position="32"/>
        <end position="41"/>
    </location>
</feature>
<name>A0A8X6NI82_NEPPI</name>
<evidence type="ECO:0000313" key="2">
    <source>
        <dbReference type="EMBL" id="GFT16269.1"/>
    </source>
</evidence>
<feature type="compositionally biased region" description="Polar residues" evidence="1">
    <location>
        <begin position="1"/>
        <end position="19"/>
    </location>
</feature>
<protein>
    <submittedName>
        <fullName evidence="2">Uncharacterized protein</fullName>
    </submittedName>
</protein>
<sequence>MKFDIPNQTKISNNVFVTKTSRKHTKTEDSDNSNSSINSTDFEPKTVHKSKTVKKFKPVQKPETMTTMSLSINEIDLEIDEIEPQTPTIPVTNSNERLKKINSLTNEKIGETSQKPSSSFVDDLKEILKLFNPQKLIKSLAVIRTLSTNLQNSKLDTYQKFKLAIDALPQIMEILS</sequence>
<proteinExistence type="predicted"/>
<evidence type="ECO:0000256" key="1">
    <source>
        <dbReference type="SAM" id="MobiDB-lite"/>
    </source>
</evidence>
<evidence type="ECO:0000313" key="3">
    <source>
        <dbReference type="Proteomes" id="UP000887013"/>
    </source>
</evidence>
<dbReference type="AlphaFoldDB" id="A0A8X6NI82"/>
<organism evidence="2 3">
    <name type="scientific">Nephila pilipes</name>
    <name type="common">Giant wood spider</name>
    <name type="synonym">Nephila maculata</name>
    <dbReference type="NCBI Taxonomy" id="299642"/>
    <lineage>
        <taxon>Eukaryota</taxon>
        <taxon>Metazoa</taxon>
        <taxon>Ecdysozoa</taxon>
        <taxon>Arthropoda</taxon>
        <taxon>Chelicerata</taxon>
        <taxon>Arachnida</taxon>
        <taxon>Araneae</taxon>
        <taxon>Araneomorphae</taxon>
        <taxon>Entelegynae</taxon>
        <taxon>Araneoidea</taxon>
        <taxon>Nephilidae</taxon>
        <taxon>Nephila</taxon>
    </lineage>
</organism>
<feature type="region of interest" description="Disordered" evidence="1">
    <location>
        <begin position="1"/>
        <end position="49"/>
    </location>
</feature>
<keyword evidence="3" id="KW-1185">Reference proteome</keyword>